<dbReference type="GO" id="GO:0005739">
    <property type="term" value="C:mitochondrion"/>
    <property type="evidence" value="ECO:0007669"/>
    <property type="project" value="GOC"/>
</dbReference>
<feature type="transmembrane region" description="Helical" evidence="8">
    <location>
        <begin position="160"/>
        <end position="180"/>
    </location>
</feature>
<keyword evidence="10" id="KW-1185">Reference proteome</keyword>
<keyword evidence="4" id="KW-0479">Metal-binding</keyword>
<feature type="transmembrane region" description="Helical" evidence="8">
    <location>
        <begin position="117"/>
        <end position="140"/>
    </location>
</feature>
<proteinExistence type="predicted"/>
<dbReference type="SUPFAM" id="SSF81343">
    <property type="entry name" value="Fumarate reductase respiratory complex transmembrane subunits"/>
    <property type="match status" value="1"/>
</dbReference>
<evidence type="ECO:0000256" key="4">
    <source>
        <dbReference type="ARBA" id="ARBA00022723"/>
    </source>
</evidence>
<dbReference type="NCBIfam" id="TIGR02970">
    <property type="entry name" value="succ_dehyd_cytB"/>
    <property type="match status" value="1"/>
</dbReference>
<sequence>MIRASFGKGSALLTSNAALLSSRLQPVVVTQLSHTSTRSQTEDIAYKEMEEFWDKNRRLNRPLSPHLRIYNPELTSMLSLCHRATGIAMAVTVPFVAATLLGLPGDFSSYIEYIKDLHLNPAILTAAKYVLAFPICYHYINGIRHLAWDWAIGFDLKTTYQSGYFVMALALLVTAGFVHLL</sequence>
<evidence type="ECO:0000256" key="2">
    <source>
        <dbReference type="ARBA" id="ARBA00022617"/>
    </source>
</evidence>
<dbReference type="Pfam" id="PF01127">
    <property type="entry name" value="Sdh_cyt"/>
    <property type="match status" value="1"/>
</dbReference>
<keyword evidence="2" id="KW-0349">Heme</keyword>
<evidence type="ECO:0000313" key="9">
    <source>
        <dbReference type="EnsemblMetazoa" id="G27816.1:cds"/>
    </source>
</evidence>
<feature type="transmembrane region" description="Helical" evidence="8">
    <location>
        <begin position="84"/>
        <end position="105"/>
    </location>
</feature>
<dbReference type="CDD" id="cd03499">
    <property type="entry name" value="SQR_TypeC_SdhC"/>
    <property type="match status" value="1"/>
</dbReference>
<keyword evidence="3 8" id="KW-0812">Transmembrane</keyword>
<evidence type="ECO:0000313" key="10">
    <source>
        <dbReference type="Proteomes" id="UP000005408"/>
    </source>
</evidence>
<name>A0A8W8LFA8_MAGGI</name>
<dbReference type="Gene3D" id="1.20.1300.10">
    <property type="entry name" value="Fumarate reductase/succinate dehydrogenase, transmembrane subunit"/>
    <property type="match status" value="1"/>
</dbReference>
<reference evidence="9" key="1">
    <citation type="submission" date="2022-08" db="UniProtKB">
        <authorList>
            <consortium name="EnsemblMetazoa"/>
        </authorList>
    </citation>
    <scope>IDENTIFICATION</scope>
    <source>
        <strain evidence="9">05x7-T-G4-1.051#20</strain>
    </source>
</reference>
<dbReference type="PROSITE" id="PS01000">
    <property type="entry name" value="SDH_CYT_1"/>
    <property type="match status" value="1"/>
</dbReference>
<evidence type="ECO:0000256" key="6">
    <source>
        <dbReference type="ARBA" id="ARBA00023004"/>
    </source>
</evidence>
<dbReference type="InterPro" id="IPR034804">
    <property type="entry name" value="SQR/QFR_C/D"/>
</dbReference>
<evidence type="ECO:0000256" key="7">
    <source>
        <dbReference type="ARBA" id="ARBA00023136"/>
    </source>
</evidence>
<dbReference type="InterPro" id="IPR014314">
    <property type="entry name" value="Succ_DH_cytb556"/>
</dbReference>
<accession>A0A8W8LFA8</accession>
<dbReference type="GO" id="GO:0006099">
    <property type="term" value="P:tricarboxylic acid cycle"/>
    <property type="evidence" value="ECO:0007669"/>
    <property type="project" value="InterPro"/>
</dbReference>
<dbReference type="Proteomes" id="UP000005408">
    <property type="component" value="Unassembled WGS sequence"/>
</dbReference>
<dbReference type="EnsemblMetazoa" id="G27816.1">
    <property type="protein sequence ID" value="G27816.1:cds"/>
    <property type="gene ID" value="G27816"/>
</dbReference>
<dbReference type="GO" id="GO:0016020">
    <property type="term" value="C:membrane"/>
    <property type="evidence" value="ECO:0007669"/>
    <property type="project" value="UniProtKB-SubCell"/>
</dbReference>
<evidence type="ECO:0000256" key="8">
    <source>
        <dbReference type="SAM" id="Phobius"/>
    </source>
</evidence>
<evidence type="ECO:0000256" key="1">
    <source>
        <dbReference type="ARBA" id="ARBA00004141"/>
    </source>
</evidence>
<organism evidence="9 10">
    <name type="scientific">Magallana gigas</name>
    <name type="common">Pacific oyster</name>
    <name type="synonym">Crassostrea gigas</name>
    <dbReference type="NCBI Taxonomy" id="29159"/>
    <lineage>
        <taxon>Eukaryota</taxon>
        <taxon>Metazoa</taxon>
        <taxon>Spiralia</taxon>
        <taxon>Lophotrochozoa</taxon>
        <taxon>Mollusca</taxon>
        <taxon>Bivalvia</taxon>
        <taxon>Autobranchia</taxon>
        <taxon>Pteriomorphia</taxon>
        <taxon>Ostreida</taxon>
        <taxon>Ostreoidea</taxon>
        <taxon>Ostreidae</taxon>
        <taxon>Magallana</taxon>
    </lineage>
</organism>
<dbReference type="PROSITE" id="PS01001">
    <property type="entry name" value="SDH_CYT_2"/>
    <property type="match status" value="1"/>
</dbReference>
<dbReference type="PANTHER" id="PTHR10978:SF5">
    <property type="entry name" value="SUCCINATE DEHYDROGENASE CYTOCHROME B560 SUBUNIT, MITOCHONDRIAL"/>
    <property type="match status" value="1"/>
</dbReference>
<keyword evidence="6" id="KW-0408">Iron</keyword>
<dbReference type="InterPro" id="IPR000701">
    <property type="entry name" value="SuccDH_FuR_B_TM-su"/>
</dbReference>
<evidence type="ECO:0008006" key="11">
    <source>
        <dbReference type="Google" id="ProtNLM"/>
    </source>
</evidence>
<dbReference type="PANTHER" id="PTHR10978">
    <property type="entry name" value="SUCCINATE DEHYDROGENASE CYTOCHROME B560 SUBUNIT"/>
    <property type="match status" value="1"/>
</dbReference>
<dbReference type="AlphaFoldDB" id="A0A8W8LFA8"/>
<dbReference type="GO" id="GO:0006121">
    <property type="term" value="P:mitochondrial electron transport, succinate to ubiquinone"/>
    <property type="evidence" value="ECO:0007669"/>
    <property type="project" value="UniProtKB-ARBA"/>
</dbReference>
<protein>
    <recommendedName>
        <fullName evidence="11">Succinate dehydrogenase cytochrome b560 subunit, mitochondrial</fullName>
    </recommendedName>
</protein>
<dbReference type="GO" id="GO:0046872">
    <property type="term" value="F:metal ion binding"/>
    <property type="evidence" value="ECO:0007669"/>
    <property type="project" value="UniProtKB-KW"/>
</dbReference>
<keyword evidence="5 8" id="KW-1133">Transmembrane helix</keyword>
<comment type="subcellular location">
    <subcellularLocation>
        <location evidence="1">Membrane</location>
        <topology evidence="1">Multi-pass membrane protein</topology>
    </subcellularLocation>
</comment>
<dbReference type="FunFam" id="1.20.1300.10:FF:000011">
    <property type="entry name" value="Succinate dehydrogenase cytochrome b560 subunit"/>
    <property type="match status" value="1"/>
</dbReference>
<evidence type="ECO:0000256" key="3">
    <source>
        <dbReference type="ARBA" id="ARBA00022692"/>
    </source>
</evidence>
<keyword evidence="7 8" id="KW-0472">Membrane</keyword>
<dbReference type="GO" id="GO:0009055">
    <property type="term" value="F:electron transfer activity"/>
    <property type="evidence" value="ECO:0007669"/>
    <property type="project" value="InterPro"/>
</dbReference>
<dbReference type="InterPro" id="IPR018495">
    <property type="entry name" value="Succ_DH_cyt_bsu_CS"/>
</dbReference>
<evidence type="ECO:0000256" key="5">
    <source>
        <dbReference type="ARBA" id="ARBA00022989"/>
    </source>
</evidence>